<gene>
    <name evidence="22" type="ORF">C5Y98_10755</name>
</gene>
<feature type="domain" description="PAS" evidence="19">
    <location>
        <begin position="163"/>
        <end position="233"/>
    </location>
</feature>
<dbReference type="Pfam" id="PF02518">
    <property type="entry name" value="HATPase_c"/>
    <property type="match status" value="1"/>
</dbReference>
<dbReference type="FunFam" id="3.30.565.10:FF:000010">
    <property type="entry name" value="Sensor histidine kinase RcsC"/>
    <property type="match status" value="1"/>
</dbReference>
<evidence type="ECO:0000256" key="9">
    <source>
        <dbReference type="ARBA" id="ARBA00022777"/>
    </source>
</evidence>
<evidence type="ECO:0000256" key="11">
    <source>
        <dbReference type="ARBA" id="ARBA00022989"/>
    </source>
</evidence>
<dbReference type="InterPro" id="IPR036890">
    <property type="entry name" value="HATPase_C_sf"/>
</dbReference>
<dbReference type="Pfam" id="PF08448">
    <property type="entry name" value="PAS_4"/>
    <property type="match status" value="1"/>
</dbReference>
<dbReference type="Pfam" id="PF13426">
    <property type="entry name" value="PAS_9"/>
    <property type="match status" value="1"/>
</dbReference>
<evidence type="ECO:0000256" key="16">
    <source>
        <dbReference type="SAM" id="Phobius"/>
    </source>
</evidence>
<keyword evidence="11 16" id="KW-1133">Transmembrane helix</keyword>
<dbReference type="PANTHER" id="PTHR45339:SF1">
    <property type="entry name" value="HYBRID SIGNAL TRANSDUCTION HISTIDINE KINASE J"/>
    <property type="match status" value="1"/>
</dbReference>
<keyword evidence="10" id="KW-0067">ATP-binding</keyword>
<evidence type="ECO:0000256" key="10">
    <source>
        <dbReference type="ARBA" id="ARBA00022840"/>
    </source>
</evidence>
<name>A0A2S8G275_9BACT</name>
<evidence type="ECO:0000256" key="13">
    <source>
        <dbReference type="ARBA" id="ARBA00023136"/>
    </source>
</evidence>
<dbReference type="Gene3D" id="3.30.450.20">
    <property type="entry name" value="PAS domain"/>
    <property type="match status" value="2"/>
</dbReference>
<comment type="caution">
    <text evidence="22">The sequence shown here is derived from an EMBL/GenBank/DDBJ whole genome shotgun (WGS) entry which is preliminary data.</text>
</comment>
<evidence type="ECO:0000259" key="19">
    <source>
        <dbReference type="PROSITE" id="PS50112"/>
    </source>
</evidence>
<dbReference type="PROSITE" id="PS50113">
    <property type="entry name" value="PAC"/>
    <property type="match status" value="1"/>
</dbReference>
<dbReference type="SMART" id="SM00387">
    <property type="entry name" value="HATPase_c"/>
    <property type="match status" value="1"/>
</dbReference>
<evidence type="ECO:0000256" key="12">
    <source>
        <dbReference type="ARBA" id="ARBA00023012"/>
    </source>
</evidence>
<dbReference type="InterPro" id="IPR035965">
    <property type="entry name" value="PAS-like_dom_sf"/>
</dbReference>
<dbReference type="PROSITE" id="PS50112">
    <property type="entry name" value="PAS"/>
    <property type="match status" value="1"/>
</dbReference>
<dbReference type="InterPro" id="IPR003661">
    <property type="entry name" value="HisK_dim/P_dom"/>
</dbReference>
<evidence type="ECO:0000256" key="3">
    <source>
        <dbReference type="ARBA" id="ARBA00012438"/>
    </source>
</evidence>
<dbReference type="InterPro" id="IPR001610">
    <property type="entry name" value="PAC"/>
</dbReference>
<dbReference type="GO" id="GO:0005524">
    <property type="term" value="F:ATP binding"/>
    <property type="evidence" value="ECO:0007669"/>
    <property type="project" value="UniProtKB-KW"/>
</dbReference>
<evidence type="ECO:0000313" key="22">
    <source>
        <dbReference type="EMBL" id="PQO38523.1"/>
    </source>
</evidence>
<dbReference type="Proteomes" id="UP000239388">
    <property type="component" value="Unassembled WGS sequence"/>
</dbReference>
<dbReference type="InterPro" id="IPR000700">
    <property type="entry name" value="PAS-assoc_C"/>
</dbReference>
<feature type="domain" description="PAC" evidence="20">
    <location>
        <begin position="236"/>
        <end position="288"/>
    </location>
</feature>
<dbReference type="CDD" id="cd17546">
    <property type="entry name" value="REC_hyHK_CKI1_RcsC-like"/>
    <property type="match status" value="1"/>
</dbReference>
<dbReference type="Gene3D" id="3.30.565.10">
    <property type="entry name" value="Histidine kinase-like ATPase, C-terminal domain"/>
    <property type="match status" value="1"/>
</dbReference>
<dbReference type="CDD" id="cd00088">
    <property type="entry name" value="HPT"/>
    <property type="match status" value="1"/>
</dbReference>
<dbReference type="InterPro" id="IPR011006">
    <property type="entry name" value="CheY-like_superfamily"/>
</dbReference>
<dbReference type="SUPFAM" id="SSF55874">
    <property type="entry name" value="ATPase domain of HSP90 chaperone/DNA topoisomerase II/histidine kinase"/>
    <property type="match status" value="1"/>
</dbReference>
<dbReference type="CDD" id="cd00130">
    <property type="entry name" value="PAS"/>
    <property type="match status" value="2"/>
</dbReference>
<dbReference type="SUPFAM" id="SSF52172">
    <property type="entry name" value="CheY-like"/>
    <property type="match status" value="1"/>
</dbReference>
<dbReference type="SUPFAM" id="SSF55785">
    <property type="entry name" value="PYP-like sensor domain (PAS domain)"/>
    <property type="match status" value="2"/>
</dbReference>
<evidence type="ECO:0000256" key="5">
    <source>
        <dbReference type="ARBA" id="ARBA00022553"/>
    </source>
</evidence>
<evidence type="ECO:0000256" key="15">
    <source>
        <dbReference type="PROSITE-ProRule" id="PRU00169"/>
    </source>
</evidence>
<evidence type="ECO:0000256" key="14">
    <source>
        <dbReference type="PROSITE-ProRule" id="PRU00110"/>
    </source>
</evidence>
<evidence type="ECO:0000259" key="20">
    <source>
        <dbReference type="PROSITE" id="PS50113"/>
    </source>
</evidence>
<dbReference type="Gene3D" id="3.40.50.2300">
    <property type="match status" value="1"/>
</dbReference>
<dbReference type="SMART" id="SM00086">
    <property type="entry name" value="PAC"/>
    <property type="match status" value="2"/>
</dbReference>
<dbReference type="Gene3D" id="1.20.120.160">
    <property type="entry name" value="HPT domain"/>
    <property type="match status" value="1"/>
</dbReference>
<evidence type="ECO:0000259" key="18">
    <source>
        <dbReference type="PROSITE" id="PS50110"/>
    </source>
</evidence>
<dbReference type="SUPFAM" id="SSF47226">
    <property type="entry name" value="Histidine-containing phosphotransfer domain, HPT domain"/>
    <property type="match status" value="1"/>
</dbReference>
<dbReference type="InterPro" id="IPR001789">
    <property type="entry name" value="Sig_transdc_resp-reg_receiver"/>
</dbReference>
<keyword evidence="5 15" id="KW-0597">Phosphoprotein</keyword>
<dbReference type="EC" id="2.7.13.3" evidence="3"/>
<dbReference type="PROSITE" id="PS50894">
    <property type="entry name" value="HPT"/>
    <property type="match status" value="1"/>
</dbReference>
<dbReference type="PROSITE" id="PS50110">
    <property type="entry name" value="RESPONSE_REGULATORY"/>
    <property type="match status" value="1"/>
</dbReference>
<dbReference type="InterPro" id="IPR036641">
    <property type="entry name" value="HPT_dom_sf"/>
</dbReference>
<dbReference type="GO" id="GO:0005886">
    <property type="term" value="C:plasma membrane"/>
    <property type="evidence" value="ECO:0007669"/>
    <property type="project" value="UniProtKB-SubCell"/>
</dbReference>
<dbReference type="InterPro" id="IPR004358">
    <property type="entry name" value="Sig_transdc_His_kin-like_C"/>
</dbReference>
<dbReference type="SMART" id="SM00448">
    <property type="entry name" value="REC"/>
    <property type="match status" value="1"/>
</dbReference>
<organism evidence="22 23">
    <name type="scientific">Blastopirellula marina</name>
    <dbReference type="NCBI Taxonomy" id="124"/>
    <lineage>
        <taxon>Bacteria</taxon>
        <taxon>Pseudomonadati</taxon>
        <taxon>Planctomycetota</taxon>
        <taxon>Planctomycetia</taxon>
        <taxon>Pirellulales</taxon>
        <taxon>Pirellulaceae</taxon>
        <taxon>Blastopirellula</taxon>
    </lineage>
</organism>
<dbReference type="Gene3D" id="1.10.287.130">
    <property type="match status" value="1"/>
</dbReference>
<evidence type="ECO:0000256" key="1">
    <source>
        <dbReference type="ARBA" id="ARBA00000085"/>
    </source>
</evidence>
<evidence type="ECO:0000256" key="7">
    <source>
        <dbReference type="ARBA" id="ARBA00022692"/>
    </source>
</evidence>
<keyword evidence="13 16" id="KW-0472">Membrane</keyword>
<keyword evidence="4" id="KW-1003">Cell membrane</keyword>
<evidence type="ECO:0000259" key="17">
    <source>
        <dbReference type="PROSITE" id="PS50109"/>
    </source>
</evidence>
<evidence type="ECO:0000256" key="6">
    <source>
        <dbReference type="ARBA" id="ARBA00022679"/>
    </source>
</evidence>
<feature type="domain" description="Histidine kinase" evidence="17">
    <location>
        <begin position="435"/>
        <end position="656"/>
    </location>
</feature>
<feature type="modified residue" description="Phosphohistidine" evidence="14">
    <location>
        <position position="880"/>
    </location>
</feature>
<dbReference type="PANTHER" id="PTHR45339">
    <property type="entry name" value="HYBRID SIGNAL TRANSDUCTION HISTIDINE KINASE J"/>
    <property type="match status" value="1"/>
</dbReference>
<dbReference type="SUPFAM" id="SSF47384">
    <property type="entry name" value="Homodimeric domain of signal transducing histidine kinase"/>
    <property type="match status" value="1"/>
</dbReference>
<feature type="domain" description="Response regulatory" evidence="18">
    <location>
        <begin position="681"/>
        <end position="801"/>
    </location>
</feature>
<dbReference type="InterPro" id="IPR005467">
    <property type="entry name" value="His_kinase_dom"/>
</dbReference>
<keyword evidence="8" id="KW-0547">Nucleotide-binding</keyword>
<dbReference type="EMBL" id="PUIB01000011">
    <property type="protein sequence ID" value="PQO38523.1"/>
    <property type="molecule type" value="Genomic_DNA"/>
</dbReference>
<keyword evidence="7 16" id="KW-0812">Transmembrane</keyword>
<dbReference type="GO" id="GO:0000155">
    <property type="term" value="F:phosphorelay sensor kinase activity"/>
    <property type="evidence" value="ECO:0007669"/>
    <property type="project" value="InterPro"/>
</dbReference>
<comment type="catalytic activity">
    <reaction evidence="1">
        <text>ATP + protein L-histidine = ADP + protein N-phospho-L-histidine.</text>
        <dbReference type="EC" id="2.7.13.3"/>
    </reaction>
</comment>
<feature type="transmembrane region" description="Helical" evidence="16">
    <location>
        <begin position="52"/>
        <end position="70"/>
    </location>
</feature>
<dbReference type="AlphaFoldDB" id="A0A2S8G275"/>
<dbReference type="PROSITE" id="PS50109">
    <property type="entry name" value="HIS_KIN"/>
    <property type="match status" value="1"/>
</dbReference>
<dbReference type="InterPro" id="IPR000014">
    <property type="entry name" value="PAS"/>
</dbReference>
<dbReference type="FunFam" id="1.10.287.130:FF:000004">
    <property type="entry name" value="Ethylene receptor 1"/>
    <property type="match status" value="1"/>
</dbReference>
<dbReference type="SMART" id="SM00388">
    <property type="entry name" value="HisKA"/>
    <property type="match status" value="1"/>
</dbReference>
<dbReference type="CDD" id="cd00082">
    <property type="entry name" value="HisKA"/>
    <property type="match status" value="1"/>
</dbReference>
<feature type="modified residue" description="4-aspartylphosphate" evidence="15">
    <location>
        <position position="730"/>
    </location>
</feature>
<accession>A0A2S8G275</accession>
<evidence type="ECO:0000256" key="4">
    <source>
        <dbReference type="ARBA" id="ARBA00022475"/>
    </source>
</evidence>
<dbReference type="InterPro" id="IPR003594">
    <property type="entry name" value="HATPase_dom"/>
</dbReference>
<dbReference type="Pfam" id="PF01627">
    <property type="entry name" value="Hpt"/>
    <property type="match status" value="1"/>
</dbReference>
<proteinExistence type="predicted"/>
<keyword evidence="12" id="KW-0902">Two-component regulatory system</keyword>
<dbReference type="SMART" id="SM00091">
    <property type="entry name" value="PAS"/>
    <property type="match status" value="2"/>
</dbReference>
<comment type="subcellular location">
    <subcellularLocation>
        <location evidence="2">Cell membrane</location>
        <topology evidence="2">Multi-pass membrane protein</topology>
    </subcellularLocation>
</comment>
<dbReference type="InterPro" id="IPR008207">
    <property type="entry name" value="Sig_transdc_His_kin_Hpt_dom"/>
</dbReference>
<dbReference type="Pfam" id="PF00072">
    <property type="entry name" value="Response_reg"/>
    <property type="match status" value="1"/>
</dbReference>
<evidence type="ECO:0000256" key="2">
    <source>
        <dbReference type="ARBA" id="ARBA00004651"/>
    </source>
</evidence>
<dbReference type="InterPro" id="IPR013656">
    <property type="entry name" value="PAS_4"/>
</dbReference>
<feature type="domain" description="HPt" evidence="21">
    <location>
        <begin position="841"/>
        <end position="934"/>
    </location>
</feature>
<dbReference type="Pfam" id="PF00512">
    <property type="entry name" value="HisKA"/>
    <property type="match status" value="1"/>
</dbReference>
<evidence type="ECO:0000313" key="23">
    <source>
        <dbReference type="Proteomes" id="UP000239388"/>
    </source>
</evidence>
<dbReference type="PRINTS" id="PR00344">
    <property type="entry name" value="BCTRLSENSOR"/>
</dbReference>
<dbReference type="NCBIfam" id="TIGR00229">
    <property type="entry name" value="sensory_box"/>
    <property type="match status" value="2"/>
</dbReference>
<dbReference type="RefSeq" id="WP_105353978.1">
    <property type="nucleotide sequence ID" value="NZ_PUIB01000011.1"/>
</dbReference>
<reference evidence="22 23" key="1">
    <citation type="submission" date="2018-02" db="EMBL/GenBank/DDBJ databases">
        <title>Comparative genomes isolates from brazilian mangrove.</title>
        <authorList>
            <person name="Araujo J.E."/>
            <person name="Taketani R.G."/>
            <person name="Silva M.C.P."/>
            <person name="Loureco M.V."/>
            <person name="Andreote F.D."/>
        </authorList>
    </citation>
    <scope>NUCLEOTIDE SEQUENCE [LARGE SCALE GENOMIC DNA]</scope>
    <source>
        <strain evidence="22 23">NAP PRIS-MGV</strain>
    </source>
</reference>
<keyword evidence="6" id="KW-0808">Transferase</keyword>
<feature type="transmembrane region" description="Helical" evidence="16">
    <location>
        <begin position="82"/>
        <end position="101"/>
    </location>
</feature>
<evidence type="ECO:0000256" key="8">
    <source>
        <dbReference type="ARBA" id="ARBA00022741"/>
    </source>
</evidence>
<evidence type="ECO:0000259" key="21">
    <source>
        <dbReference type="PROSITE" id="PS50894"/>
    </source>
</evidence>
<keyword evidence="9" id="KW-0418">Kinase</keyword>
<dbReference type="InterPro" id="IPR036097">
    <property type="entry name" value="HisK_dim/P_sf"/>
</dbReference>
<dbReference type="OrthoDB" id="9815750at2"/>
<dbReference type="CDD" id="cd16922">
    <property type="entry name" value="HATPase_EvgS-ArcB-TorS-like"/>
    <property type="match status" value="1"/>
</dbReference>
<protein>
    <recommendedName>
        <fullName evidence="3">histidine kinase</fullName>
        <ecNumber evidence="3">2.7.13.3</ecNumber>
    </recommendedName>
</protein>
<sequence>MNSRNAMAKIVCALGIAGGILLLDTCMLLGNATPILYLITLTIAFSTGTREAIRFFAFLCTAATAIPMLLESASQHGATEFVDRSVCIVAIWIVAFALMATRDALAAGCERLRTAVLLTNDLRSEREEARRKTAAMASIMEDIRIERRRLQDETRDRRVAEIKHSRLAAIVQSCGFAVVGHSIDGTITSWNEGATAIYGYDVSEADGKSIQMLFHQDRQHDFEKIVKEMRQGNSIEQMETVFVTKDGTSIDVLLTISLIYGAGGQLLGASKVATNITQKKEMERQLRESELLTRGMLDSLVCFASVCSPSGIVVHANQTSLQIAGICADDVIGKRLEETYWWCYDDDVKARIREAVEMAGRGEPSRFDVTARVGGSERITVDFQVACLRNEDEEITHLVASGFDVTSRVVYQTQLIESMEQARQANLAKSHFLATMSHELRTPLNGILGMAELLSGTALDPRQQNYVSLCRSSGDLLLNLISDVLDFSKIEEGKLTLDSHLFDLEELVQKTVRSFRYRAEEKGLSLRVEYDGCREKMLAGDSVRMQQVLVNLIGNALKFTEEGYIAVHVHCEFASDDLITVTLSVRDTGMGISEDMCASIFDPFTQADASTTRIHGGSGLGLAITQKIVRLMGGEIYVESKLKEGSTFWVEIPFRVASETDSRLFDSAVVVDSSNSCPAAHILVAEDNTTNRIYIADLLTQLGSTCECVEDGAAAISRVNRSRYDFVIMDCRMPGMDGIQATKLIRSQERQRGEMNPMVIVALTANSTKEDRDRCIRAGMNDFISKPVTKNQIVALLKSYGKPVDADRDVVNLGCTESSSESRGDMVPIDTEKLFDRCMESVDFAETLIDELAKNCVEYVRKIDEYRQTDDIQAISETAHALKGAASIVCAPGLMDVARAIEDLGFEPGERPLESLVVELQSEVDRFQAYLPVARKGLRQISSTHR</sequence>